<dbReference type="Pfam" id="PF22640">
    <property type="entry name" value="ManC_GMP_beta-helix"/>
    <property type="match status" value="1"/>
</dbReference>
<dbReference type="RefSeq" id="WP_379192252.1">
    <property type="nucleotide sequence ID" value="NZ_JBHSOW010000129.1"/>
</dbReference>
<dbReference type="PANTHER" id="PTHR46390:SF1">
    <property type="entry name" value="MANNOSE-1-PHOSPHATE GUANYLYLTRANSFERASE"/>
    <property type="match status" value="1"/>
</dbReference>
<keyword evidence="4" id="KW-1185">Reference proteome</keyword>
<dbReference type="GO" id="GO:0016779">
    <property type="term" value="F:nucleotidyltransferase activity"/>
    <property type="evidence" value="ECO:0007669"/>
    <property type="project" value="UniProtKB-KW"/>
</dbReference>
<dbReference type="SUPFAM" id="SSF53448">
    <property type="entry name" value="Nucleotide-diphospho-sugar transferases"/>
    <property type="match status" value="1"/>
</dbReference>
<dbReference type="InterPro" id="IPR005835">
    <property type="entry name" value="NTP_transferase_dom"/>
</dbReference>
<feature type="domain" description="MannoseP isomerase/GMP-like beta-helix" evidence="2">
    <location>
        <begin position="313"/>
        <end position="357"/>
    </location>
</feature>
<organism evidence="3 4">
    <name type="scientific">Paenibacillus solisilvae</name>
    <dbReference type="NCBI Taxonomy" id="2486751"/>
    <lineage>
        <taxon>Bacteria</taxon>
        <taxon>Bacillati</taxon>
        <taxon>Bacillota</taxon>
        <taxon>Bacilli</taxon>
        <taxon>Bacillales</taxon>
        <taxon>Paenibacillaceae</taxon>
        <taxon>Paenibacillus</taxon>
    </lineage>
</organism>
<keyword evidence="3" id="KW-0808">Transferase</keyword>
<dbReference type="Proteomes" id="UP001596047">
    <property type="component" value="Unassembled WGS sequence"/>
</dbReference>
<accession>A0ABW0W972</accession>
<dbReference type="PANTHER" id="PTHR46390">
    <property type="entry name" value="MANNOSE-1-PHOSPHATE GUANYLYLTRANSFERASE"/>
    <property type="match status" value="1"/>
</dbReference>
<dbReference type="SUPFAM" id="SSF159283">
    <property type="entry name" value="Guanosine diphospho-D-mannose pyrophosphorylase/mannose-6-phosphate isomerase linker domain"/>
    <property type="match status" value="1"/>
</dbReference>
<dbReference type="CDD" id="cd02509">
    <property type="entry name" value="GDP-M1P_Guanylyltransferase"/>
    <property type="match status" value="1"/>
</dbReference>
<evidence type="ECO:0000259" key="2">
    <source>
        <dbReference type="Pfam" id="PF22640"/>
    </source>
</evidence>
<name>A0ABW0W972_9BACL</name>
<dbReference type="InterPro" id="IPR054566">
    <property type="entry name" value="ManC/GMP-like_b-helix"/>
</dbReference>
<dbReference type="InterPro" id="IPR049577">
    <property type="entry name" value="GMPP_N"/>
</dbReference>
<sequence length="366" mass="40139">MRVNITGVFVFLNGLVFRLLEVIHKLNIVIMAGGKGTRFWPRSVDTLPKQFLHFHSSQTLIQETAARFKQAVPDHQLFIAAPARYLPLLHEQLPGFSMQQLIVEPEQKDTAACIALAAFQLLSAGDDQPVVFVPSDQHVADDAAFLTAIKLAAQTAEQDHAIVTLGIKPSRPETGFGYMRTTAESGLASASVLYVSSFLEKPTEERAAQLLTEPGVYWNSGIFVCRPSTIARSLELLQPKIWNSLLLHPHDPSAAYALMPKLSIDYAVMEQAEKIYCIPVDCGWDDVGSWAAISRHSTADSNGNVIQGLASLVQSTGNTVYVEDDKQVVLIGVHDLIVVSTPSGLLVCLKTEEPQLKKWLNQMPNA</sequence>
<protein>
    <submittedName>
        <fullName evidence="3">Mannose-1-phosphate guanylyltransferase</fullName>
    </submittedName>
</protein>
<dbReference type="Gene3D" id="3.90.550.10">
    <property type="entry name" value="Spore Coat Polysaccharide Biosynthesis Protein SpsA, Chain A"/>
    <property type="match status" value="1"/>
</dbReference>
<dbReference type="Pfam" id="PF00483">
    <property type="entry name" value="NTP_transferase"/>
    <property type="match status" value="1"/>
</dbReference>
<dbReference type="InterPro" id="IPR051161">
    <property type="entry name" value="Mannose-6P_isomerase_type2"/>
</dbReference>
<gene>
    <name evidence="3" type="ORF">ACFPYJ_31475</name>
</gene>
<evidence type="ECO:0000313" key="4">
    <source>
        <dbReference type="Proteomes" id="UP001596047"/>
    </source>
</evidence>
<evidence type="ECO:0000259" key="1">
    <source>
        <dbReference type="Pfam" id="PF00483"/>
    </source>
</evidence>
<dbReference type="InterPro" id="IPR029044">
    <property type="entry name" value="Nucleotide-diphossugar_trans"/>
</dbReference>
<comment type="caution">
    <text evidence="3">The sequence shown here is derived from an EMBL/GenBank/DDBJ whole genome shotgun (WGS) entry which is preliminary data.</text>
</comment>
<keyword evidence="3" id="KW-0548">Nucleotidyltransferase</keyword>
<dbReference type="EMBL" id="JBHSOW010000129">
    <property type="protein sequence ID" value="MFC5653564.1"/>
    <property type="molecule type" value="Genomic_DNA"/>
</dbReference>
<evidence type="ECO:0000313" key="3">
    <source>
        <dbReference type="EMBL" id="MFC5653564.1"/>
    </source>
</evidence>
<proteinExistence type="predicted"/>
<reference evidence="4" key="1">
    <citation type="journal article" date="2019" name="Int. J. Syst. Evol. Microbiol.">
        <title>The Global Catalogue of Microorganisms (GCM) 10K type strain sequencing project: providing services to taxonomists for standard genome sequencing and annotation.</title>
        <authorList>
            <consortium name="The Broad Institute Genomics Platform"/>
            <consortium name="The Broad Institute Genome Sequencing Center for Infectious Disease"/>
            <person name="Wu L."/>
            <person name="Ma J."/>
        </authorList>
    </citation>
    <scope>NUCLEOTIDE SEQUENCE [LARGE SCALE GENOMIC DNA]</scope>
    <source>
        <strain evidence="4">CGMCC 1.3240</strain>
    </source>
</reference>
<feature type="domain" description="Nucleotidyl transferase" evidence="1">
    <location>
        <begin position="29"/>
        <end position="299"/>
    </location>
</feature>